<dbReference type="InterPro" id="IPR000447">
    <property type="entry name" value="G3P_DH_FAD-dep"/>
</dbReference>
<reference evidence="9" key="1">
    <citation type="journal article" date="2019" name="PLoS Negl. Trop. Dis.">
        <title>Revisiting the worldwide diversity of Leptospira species in the environment.</title>
        <authorList>
            <person name="Vincent A.T."/>
            <person name="Schiettekatte O."/>
            <person name="Bourhy P."/>
            <person name="Veyrier F.J."/>
            <person name="Picardeau M."/>
        </authorList>
    </citation>
    <scope>NUCLEOTIDE SEQUENCE [LARGE SCALE GENOMIC DNA]</scope>
    <source>
        <strain evidence="9">201702476</strain>
    </source>
</reference>
<keyword evidence="4" id="KW-0319">Glycerol metabolism</keyword>
<dbReference type="GO" id="GO:0006071">
    <property type="term" value="P:glycerol metabolic process"/>
    <property type="evidence" value="ECO:0007669"/>
    <property type="project" value="UniProtKB-KW"/>
</dbReference>
<dbReference type="Gene3D" id="1.10.8.870">
    <property type="entry name" value="Alpha-glycerophosphate oxidase, cap domain"/>
    <property type="match status" value="1"/>
</dbReference>
<evidence type="ECO:0000259" key="7">
    <source>
        <dbReference type="Pfam" id="PF01266"/>
    </source>
</evidence>
<accession>A0A4R9K6C3</accession>
<comment type="similarity">
    <text evidence="2">Belongs to the FAD-dependent glycerol-3-phosphate dehydrogenase family.</text>
</comment>
<evidence type="ECO:0000256" key="3">
    <source>
        <dbReference type="ARBA" id="ARBA00022630"/>
    </source>
</evidence>
<feature type="domain" description="FAD dependent oxidoreductase" evidence="7">
    <location>
        <begin position="18"/>
        <end position="385"/>
    </location>
</feature>
<dbReference type="Pfam" id="PF01266">
    <property type="entry name" value="DAO"/>
    <property type="match status" value="1"/>
</dbReference>
<comment type="caution">
    <text evidence="9">The sequence shown here is derived from an EMBL/GenBank/DDBJ whole genome shotgun (WGS) entry which is preliminary data.</text>
</comment>
<evidence type="ECO:0000256" key="1">
    <source>
        <dbReference type="ARBA" id="ARBA00001974"/>
    </source>
</evidence>
<evidence type="ECO:0000256" key="5">
    <source>
        <dbReference type="ARBA" id="ARBA00022827"/>
    </source>
</evidence>
<evidence type="ECO:0000256" key="4">
    <source>
        <dbReference type="ARBA" id="ARBA00022798"/>
    </source>
</evidence>
<keyword evidence="3" id="KW-0285">Flavoprotein</keyword>
<comment type="cofactor">
    <cofactor evidence="1">
        <name>FAD</name>
        <dbReference type="ChEBI" id="CHEBI:57692"/>
    </cofactor>
</comment>
<dbReference type="EMBL" id="RQGD01000014">
    <property type="protein sequence ID" value="TGL61808.1"/>
    <property type="molecule type" value="Genomic_DNA"/>
</dbReference>
<dbReference type="Gene3D" id="3.30.9.10">
    <property type="entry name" value="D-Amino Acid Oxidase, subunit A, domain 2"/>
    <property type="match status" value="1"/>
</dbReference>
<evidence type="ECO:0000256" key="2">
    <source>
        <dbReference type="ARBA" id="ARBA00007330"/>
    </source>
</evidence>
<dbReference type="PANTHER" id="PTHR11985:SF35">
    <property type="entry name" value="ANAEROBIC GLYCEROL-3-PHOSPHATE DEHYDROGENASE SUBUNIT A"/>
    <property type="match status" value="1"/>
</dbReference>
<evidence type="ECO:0000313" key="10">
    <source>
        <dbReference type="Proteomes" id="UP000297693"/>
    </source>
</evidence>
<feature type="domain" description="Alpha-glycerophosphate oxidase C-terminal" evidence="8">
    <location>
        <begin position="407"/>
        <end position="527"/>
    </location>
</feature>
<dbReference type="InterPro" id="IPR006076">
    <property type="entry name" value="FAD-dep_OxRdtase"/>
</dbReference>
<keyword evidence="10" id="KW-1185">Reference proteome</keyword>
<gene>
    <name evidence="9" type="ORF">EHQ58_04120</name>
</gene>
<protein>
    <submittedName>
        <fullName evidence="9">Glycerol-3-phosphate dehydrogenase/oxidase</fullName>
    </submittedName>
</protein>
<dbReference type="PRINTS" id="PR01001">
    <property type="entry name" value="FADG3PDH"/>
</dbReference>
<dbReference type="SUPFAM" id="SSF54373">
    <property type="entry name" value="FAD-linked reductases, C-terminal domain"/>
    <property type="match status" value="1"/>
</dbReference>
<dbReference type="GO" id="GO:0004368">
    <property type="term" value="F:glycerol-3-phosphate dehydrogenase (quinone) activity"/>
    <property type="evidence" value="ECO:0007669"/>
    <property type="project" value="InterPro"/>
</dbReference>
<evidence type="ECO:0000256" key="6">
    <source>
        <dbReference type="ARBA" id="ARBA00023002"/>
    </source>
</evidence>
<dbReference type="OrthoDB" id="9766796at2"/>
<keyword evidence="6" id="KW-0560">Oxidoreductase</keyword>
<proteinExistence type="inferred from homology"/>
<dbReference type="GO" id="GO:0046168">
    <property type="term" value="P:glycerol-3-phosphate catabolic process"/>
    <property type="evidence" value="ECO:0007669"/>
    <property type="project" value="TreeGrafter"/>
</dbReference>
<dbReference type="RefSeq" id="WP_135622297.1">
    <property type="nucleotide sequence ID" value="NZ_RQGD01000014.1"/>
</dbReference>
<dbReference type="Proteomes" id="UP000297693">
    <property type="component" value="Unassembled WGS sequence"/>
</dbReference>
<organism evidence="9 10">
    <name type="scientific">Leptospira ognonensis</name>
    <dbReference type="NCBI Taxonomy" id="2484945"/>
    <lineage>
        <taxon>Bacteria</taxon>
        <taxon>Pseudomonadati</taxon>
        <taxon>Spirochaetota</taxon>
        <taxon>Spirochaetia</taxon>
        <taxon>Leptospirales</taxon>
        <taxon>Leptospiraceae</taxon>
        <taxon>Leptospira</taxon>
    </lineage>
</organism>
<dbReference type="AlphaFoldDB" id="A0A4R9K6C3"/>
<dbReference type="InterPro" id="IPR031656">
    <property type="entry name" value="DAO_C"/>
</dbReference>
<name>A0A4R9K6C3_9LEPT</name>
<evidence type="ECO:0000259" key="8">
    <source>
        <dbReference type="Pfam" id="PF16901"/>
    </source>
</evidence>
<dbReference type="Pfam" id="PF16901">
    <property type="entry name" value="DAO_C"/>
    <property type="match status" value="1"/>
</dbReference>
<sequence>MATKNKKSRLDEVKNDYDIVIIGGGITGANILWDATLRGFKCLLVEKSDYASGTSQATSKLIHGGLRYLKNLEFSLVRESLRERRILGKISPHGVRTLGFIIPIHSLFERLLLWAGMFLYNLLAFDRNRQIIEDCLIPRYTWNSKPESIYKSPALSRDNLLGSFQYYDYLNVNPEHHTSEFIFSAKAREADAFNYMQVTSIAKQNSGGYLVGIKDNISNEAKLVSTKVLINSAGPWADFIEALAGIAPEKKLLRSKGIHVVVRNICSKECIILQKKDGSHLFVIPWRNKTIVGTTDTVYDENPENFKVKESEIKSLLEEVNSSFGLANLTLADVDYYYGGLRPLVEDLDSKKDTYSASRKSEILHYTKEGFEGFFSALGGKYTTSRGVAEKLVDQVSIFLKNQKIPCATSVTPLLGGDYASKQELVKILYSKYPKQKGVKLETLADRYGMEAIKILGYKGIEEYILPNGEPFYEEEIEYAVKNEDIIHATDFYFRRSGSGTLGRINEQERKKMDAKLAKHLGWSSARLKSEAIEVDKRYLWAKG</sequence>
<dbReference type="PANTHER" id="PTHR11985">
    <property type="entry name" value="GLYCEROL-3-PHOSPHATE DEHYDROGENASE"/>
    <property type="match status" value="1"/>
</dbReference>
<dbReference type="InterPro" id="IPR036188">
    <property type="entry name" value="FAD/NAD-bd_sf"/>
</dbReference>
<dbReference type="Gene3D" id="3.50.50.60">
    <property type="entry name" value="FAD/NAD(P)-binding domain"/>
    <property type="match status" value="1"/>
</dbReference>
<evidence type="ECO:0000313" key="9">
    <source>
        <dbReference type="EMBL" id="TGL61808.1"/>
    </source>
</evidence>
<keyword evidence="5" id="KW-0274">FAD</keyword>
<dbReference type="InterPro" id="IPR038299">
    <property type="entry name" value="DAO_C_sf"/>
</dbReference>
<dbReference type="SUPFAM" id="SSF51905">
    <property type="entry name" value="FAD/NAD(P)-binding domain"/>
    <property type="match status" value="1"/>
</dbReference>